<dbReference type="GO" id="GO:0003677">
    <property type="term" value="F:DNA binding"/>
    <property type="evidence" value="ECO:0007669"/>
    <property type="project" value="InterPro"/>
</dbReference>
<dbReference type="CDD" id="cd00056">
    <property type="entry name" value="ENDO3c"/>
    <property type="match status" value="1"/>
</dbReference>
<dbReference type="FunFam" id="1.10.340.30:FF:000001">
    <property type="entry name" value="Endonuclease III"/>
    <property type="match status" value="1"/>
</dbReference>
<evidence type="ECO:0000256" key="5">
    <source>
        <dbReference type="ARBA" id="ARBA00023204"/>
    </source>
</evidence>
<proteinExistence type="inferred from homology"/>
<evidence type="ECO:0000313" key="12">
    <source>
        <dbReference type="Proteomes" id="UP000807469"/>
    </source>
</evidence>
<comment type="catalytic activity">
    <reaction evidence="8">
        <text>2'-deoxyribonucleotide-(2'-deoxyribose 5'-phosphate)-2'-deoxyribonucleotide-DNA = a 3'-end 2'-deoxyribonucleotide-(2,3-dehydro-2,3-deoxyribose 5'-phosphate)-DNA + a 5'-end 5'-phospho-2'-deoxyribonucleoside-DNA + H(+)</text>
        <dbReference type="Rhea" id="RHEA:66592"/>
        <dbReference type="Rhea" id="RHEA-COMP:13180"/>
        <dbReference type="Rhea" id="RHEA-COMP:16897"/>
        <dbReference type="Rhea" id="RHEA-COMP:17067"/>
        <dbReference type="ChEBI" id="CHEBI:15378"/>
        <dbReference type="ChEBI" id="CHEBI:136412"/>
        <dbReference type="ChEBI" id="CHEBI:157695"/>
        <dbReference type="ChEBI" id="CHEBI:167181"/>
        <dbReference type="EC" id="4.2.99.18"/>
    </reaction>
</comment>
<dbReference type="PANTHER" id="PTHR43286:SF1">
    <property type="entry name" value="ENDONUCLEASE III-LIKE PROTEIN 1"/>
    <property type="match status" value="1"/>
</dbReference>
<dbReference type="GO" id="GO:0140078">
    <property type="term" value="F:class I DNA-(apurinic or apyrimidinic site) endonuclease activity"/>
    <property type="evidence" value="ECO:0007669"/>
    <property type="project" value="UniProtKB-EC"/>
</dbReference>
<dbReference type="InterPro" id="IPR000445">
    <property type="entry name" value="HhH_motif"/>
</dbReference>
<feature type="domain" description="HhH-GPD" evidence="10">
    <location>
        <begin position="181"/>
        <end position="334"/>
    </location>
</feature>
<keyword evidence="7" id="KW-0326">Glycosidase</keyword>
<dbReference type="Gene3D" id="1.10.1670.10">
    <property type="entry name" value="Helix-hairpin-Helix base-excision DNA repair enzymes (C-terminal)"/>
    <property type="match status" value="1"/>
</dbReference>
<dbReference type="InterPro" id="IPR030841">
    <property type="entry name" value="NTH1"/>
</dbReference>
<dbReference type="InterPro" id="IPR003265">
    <property type="entry name" value="HhH-GPD_domain"/>
</dbReference>
<evidence type="ECO:0000256" key="6">
    <source>
        <dbReference type="ARBA" id="ARBA00023239"/>
    </source>
</evidence>
<feature type="compositionally biased region" description="Acidic residues" evidence="9">
    <location>
        <begin position="53"/>
        <end position="66"/>
    </location>
</feature>
<feature type="region of interest" description="Disordered" evidence="9">
    <location>
        <begin position="1"/>
        <end position="133"/>
    </location>
</feature>
<comment type="similarity">
    <text evidence="1">Belongs to the Nth/MutY family.</text>
</comment>
<sequence length="388" mass="42709">MPAARRVASTRRSPQLAARASEFSPQVTLFEVADPEESPRRSTRARKPMKTEVDDDDSIPDMEDYEYSPTSKAKSMPSPKKAKAKARTVTPRKREASAAASSESPPPTKRKPRSPTKAKAIPQTLSTPHPEPPKWREAYAVMKAQRSRFIAPVDTMGCQRAQVEETIPQNRRFATLVALMLSSQTRDQAMYAAVLKLREALGGSISVDAVIAADNSVILVAISSVGFLNKKAVYIKKAAVILRDKFDSDVPKTVDELCSLPGVGPKMAFLTLEIAWGITTGIGVDVHVHRITNLLGWHKPKTGKPEDTRLNLQSWLPKDLWRDINHMMVGFGQVICQPGGTRCDYCDLSTKGLCPGARKVDPKLKKEKPIIFIPAPESSAEVEIAFED</sequence>
<dbReference type="SMART" id="SM00478">
    <property type="entry name" value="ENDO3c"/>
    <property type="match status" value="1"/>
</dbReference>
<comment type="caution">
    <text evidence="11">The sequence shown here is derived from an EMBL/GenBank/DDBJ whole genome shotgun (WGS) entry which is preliminary data.</text>
</comment>
<reference evidence="11" key="1">
    <citation type="submission" date="2020-11" db="EMBL/GenBank/DDBJ databases">
        <authorList>
            <consortium name="DOE Joint Genome Institute"/>
            <person name="Ahrendt S."/>
            <person name="Riley R."/>
            <person name="Andreopoulos W."/>
            <person name="Labutti K."/>
            <person name="Pangilinan J."/>
            <person name="Ruiz-Duenas F.J."/>
            <person name="Barrasa J.M."/>
            <person name="Sanchez-Garcia M."/>
            <person name="Camarero S."/>
            <person name="Miyauchi S."/>
            <person name="Serrano A."/>
            <person name="Linde D."/>
            <person name="Babiker R."/>
            <person name="Drula E."/>
            <person name="Ayuso-Fernandez I."/>
            <person name="Pacheco R."/>
            <person name="Padilla G."/>
            <person name="Ferreira P."/>
            <person name="Barriuso J."/>
            <person name="Kellner H."/>
            <person name="Castanera R."/>
            <person name="Alfaro M."/>
            <person name="Ramirez L."/>
            <person name="Pisabarro A.G."/>
            <person name="Kuo A."/>
            <person name="Tritt A."/>
            <person name="Lipzen A."/>
            <person name="He G."/>
            <person name="Yan M."/>
            <person name="Ng V."/>
            <person name="Cullen D."/>
            <person name="Martin F."/>
            <person name="Rosso M.-N."/>
            <person name="Henrissat B."/>
            <person name="Hibbett D."/>
            <person name="Martinez A.T."/>
            <person name="Grigoriev I.V."/>
        </authorList>
    </citation>
    <scope>NUCLEOTIDE SEQUENCE</scope>
    <source>
        <strain evidence="11">CIRM-BRFM 674</strain>
    </source>
</reference>
<protein>
    <recommendedName>
        <fullName evidence="2">DNA-(apurinic or apyrimidinic site) lyase</fullName>
        <ecNumber evidence="2">4.2.99.18</ecNumber>
    </recommendedName>
</protein>
<evidence type="ECO:0000256" key="3">
    <source>
        <dbReference type="ARBA" id="ARBA00022763"/>
    </source>
</evidence>
<evidence type="ECO:0000256" key="7">
    <source>
        <dbReference type="ARBA" id="ARBA00023295"/>
    </source>
</evidence>
<keyword evidence="12" id="KW-1185">Reference proteome</keyword>
<dbReference type="SUPFAM" id="SSF48150">
    <property type="entry name" value="DNA-glycosylase"/>
    <property type="match status" value="1"/>
</dbReference>
<keyword evidence="6" id="KW-0456">Lyase</keyword>
<keyword evidence="4" id="KW-0378">Hydrolase</keyword>
<dbReference type="EMBL" id="MU155187">
    <property type="protein sequence ID" value="KAF9480900.1"/>
    <property type="molecule type" value="Genomic_DNA"/>
</dbReference>
<evidence type="ECO:0000256" key="8">
    <source>
        <dbReference type="ARBA" id="ARBA00044632"/>
    </source>
</evidence>
<organism evidence="11 12">
    <name type="scientific">Pholiota conissans</name>
    <dbReference type="NCBI Taxonomy" id="109636"/>
    <lineage>
        <taxon>Eukaryota</taxon>
        <taxon>Fungi</taxon>
        <taxon>Dikarya</taxon>
        <taxon>Basidiomycota</taxon>
        <taxon>Agaricomycotina</taxon>
        <taxon>Agaricomycetes</taxon>
        <taxon>Agaricomycetidae</taxon>
        <taxon>Agaricales</taxon>
        <taxon>Agaricineae</taxon>
        <taxon>Strophariaceae</taxon>
        <taxon>Pholiota</taxon>
    </lineage>
</organism>
<evidence type="ECO:0000256" key="1">
    <source>
        <dbReference type="ARBA" id="ARBA00008343"/>
    </source>
</evidence>
<dbReference type="InterPro" id="IPR004036">
    <property type="entry name" value="Endonuclease-III-like_CS2"/>
</dbReference>
<dbReference type="OrthoDB" id="2099276at2759"/>
<gene>
    <name evidence="11" type="ORF">BDN70DRAFT_877089</name>
</gene>
<dbReference type="HAMAP" id="MF_03183">
    <property type="entry name" value="Endonuclease_III_Nth"/>
    <property type="match status" value="1"/>
</dbReference>
<dbReference type="GO" id="GO:0006285">
    <property type="term" value="P:base-excision repair, AP site formation"/>
    <property type="evidence" value="ECO:0007669"/>
    <property type="project" value="InterPro"/>
</dbReference>
<evidence type="ECO:0000256" key="9">
    <source>
        <dbReference type="SAM" id="MobiDB-lite"/>
    </source>
</evidence>
<name>A0A9P5Z631_9AGAR</name>
<evidence type="ECO:0000313" key="11">
    <source>
        <dbReference type="EMBL" id="KAF9480900.1"/>
    </source>
</evidence>
<dbReference type="Proteomes" id="UP000807469">
    <property type="component" value="Unassembled WGS sequence"/>
</dbReference>
<keyword evidence="5" id="KW-0234">DNA repair</keyword>
<dbReference type="GO" id="GO:0006289">
    <property type="term" value="P:nucleotide-excision repair"/>
    <property type="evidence" value="ECO:0007669"/>
    <property type="project" value="TreeGrafter"/>
</dbReference>
<dbReference type="GO" id="GO:0005634">
    <property type="term" value="C:nucleus"/>
    <property type="evidence" value="ECO:0007669"/>
    <property type="project" value="InterPro"/>
</dbReference>
<evidence type="ECO:0000256" key="4">
    <source>
        <dbReference type="ARBA" id="ARBA00022801"/>
    </source>
</evidence>
<evidence type="ECO:0000256" key="2">
    <source>
        <dbReference type="ARBA" id="ARBA00012720"/>
    </source>
</evidence>
<dbReference type="PROSITE" id="PS01155">
    <property type="entry name" value="ENDONUCLEASE_III_2"/>
    <property type="match status" value="1"/>
</dbReference>
<keyword evidence="3" id="KW-0227">DNA damage</keyword>
<feature type="non-terminal residue" evidence="11">
    <location>
        <position position="388"/>
    </location>
</feature>
<dbReference type="Gene3D" id="1.10.340.30">
    <property type="entry name" value="Hypothetical protein, domain 2"/>
    <property type="match status" value="1"/>
</dbReference>
<feature type="compositionally biased region" description="Low complexity" evidence="9">
    <location>
        <begin position="68"/>
        <end position="79"/>
    </location>
</feature>
<dbReference type="GO" id="GO:0000703">
    <property type="term" value="F:oxidized pyrimidine nucleobase lesion DNA N-glycosylase activity"/>
    <property type="evidence" value="ECO:0007669"/>
    <property type="project" value="TreeGrafter"/>
</dbReference>
<evidence type="ECO:0000259" key="10">
    <source>
        <dbReference type="SMART" id="SM00478"/>
    </source>
</evidence>
<dbReference type="Pfam" id="PF00633">
    <property type="entry name" value="HHH"/>
    <property type="match status" value="1"/>
</dbReference>
<dbReference type="Pfam" id="PF00730">
    <property type="entry name" value="HhH-GPD"/>
    <property type="match status" value="1"/>
</dbReference>
<dbReference type="EC" id="4.2.99.18" evidence="2"/>
<accession>A0A9P5Z631</accession>
<dbReference type="InterPro" id="IPR023170">
    <property type="entry name" value="HhH_base_excis_C"/>
</dbReference>
<dbReference type="PANTHER" id="PTHR43286">
    <property type="entry name" value="ENDONUCLEASE III-LIKE PROTEIN 1"/>
    <property type="match status" value="1"/>
</dbReference>
<dbReference type="AlphaFoldDB" id="A0A9P5Z631"/>
<dbReference type="InterPro" id="IPR011257">
    <property type="entry name" value="DNA_glycosylase"/>
</dbReference>